<gene>
    <name evidence="2" type="ORF">JOF29_002823</name>
</gene>
<feature type="region of interest" description="Disordered" evidence="1">
    <location>
        <begin position="89"/>
        <end position="120"/>
    </location>
</feature>
<accession>A0ABS4UJA1</accession>
<organism evidence="2 3">
    <name type="scientific">Kribbella aluminosa</name>
    <dbReference type="NCBI Taxonomy" id="416017"/>
    <lineage>
        <taxon>Bacteria</taxon>
        <taxon>Bacillati</taxon>
        <taxon>Actinomycetota</taxon>
        <taxon>Actinomycetes</taxon>
        <taxon>Propionibacteriales</taxon>
        <taxon>Kribbellaceae</taxon>
        <taxon>Kribbella</taxon>
    </lineage>
</organism>
<proteinExistence type="predicted"/>
<sequence length="120" mass="13575">MDASLRKVDRQLEQHFLTLGETSVVEDVWAIQMLTRRLDIEEQLRYWHDVREGEVGGPLAHTPETIRGGDYVRVSGHWRKVARVNQKSVTVETEDCGTGRAPYGDITGHRPADGPDEPLL</sequence>
<protein>
    <submittedName>
        <fullName evidence="2">Uncharacterized protein</fullName>
    </submittedName>
</protein>
<comment type="caution">
    <text evidence="2">The sequence shown here is derived from an EMBL/GenBank/DDBJ whole genome shotgun (WGS) entry which is preliminary data.</text>
</comment>
<dbReference type="EMBL" id="JAGINT010000001">
    <property type="protein sequence ID" value="MBP2351740.1"/>
    <property type="molecule type" value="Genomic_DNA"/>
</dbReference>
<dbReference type="RefSeq" id="WP_209694603.1">
    <property type="nucleotide sequence ID" value="NZ_JAGINT010000001.1"/>
</dbReference>
<evidence type="ECO:0000313" key="2">
    <source>
        <dbReference type="EMBL" id="MBP2351740.1"/>
    </source>
</evidence>
<name>A0ABS4UJA1_9ACTN</name>
<keyword evidence="3" id="KW-1185">Reference proteome</keyword>
<dbReference type="Proteomes" id="UP000755585">
    <property type="component" value="Unassembled WGS sequence"/>
</dbReference>
<evidence type="ECO:0000313" key="3">
    <source>
        <dbReference type="Proteomes" id="UP000755585"/>
    </source>
</evidence>
<evidence type="ECO:0000256" key="1">
    <source>
        <dbReference type="SAM" id="MobiDB-lite"/>
    </source>
</evidence>
<reference evidence="2 3" key="1">
    <citation type="submission" date="2021-03" db="EMBL/GenBank/DDBJ databases">
        <title>Sequencing the genomes of 1000 actinobacteria strains.</title>
        <authorList>
            <person name="Klenk H.-P."/>
        </authorList>
    </citation>
    <scope>NUCLEOTIDE SEQUENCE [LARGE SCALE GENOMIC DNA]</scope>
    <source>
        <strain evidence="2 3">DSM 18824</strain>
    </source>
</reference>